<evidence type="ECO:0000313" key="1">
    <source>
        <dbReference type="EMBL" id="KAH7655496.1"/>
    </source>
</evidence>
<accession>A0ACB7U5E2</accession>
<comment type="caution">
    <text evidence="1">The sequence shown here is derived from an EMBL/GenBank/DDBJ whole genome shotgun (WGS) entry which is preliminary data.</text>
</comment>
<proteinExistence type="predicted"/>
<keyword evidence="2" id="KW-1185">Reference proteome</keyword>
<protein>
    <submittedName>
        <fullName evidence="1">Cyclin-like protein</fullName>
    </submittedName>
</protein>
<reference evidence="2" key="1">
    <citation type="journal article" date="2022" name="Nat. Commun.">
        <title>Chromosome evolution and the genetic basis of agronomically important traits in greater yam.</title>
        <authorList>
            <person name="Bredeson J.V."/>
            <person name="Lyons J.B."/>
            <person name="Oniyinde I.O."/>
            <person name="Okereke N.R."/>
            <person name="Kolade O."/>
            <person name="Nnabue I."/>
            <person name="Nwadili C.O."/>
            <person name="Hribova E."/>
            <person name="Parker M."/>
            <person name="Nwogha J."/>
            <person name="Shu S."/>
            <person name="Carlson J."/>
            <person name="Kariba R."/>
            <person name="Muthemba S."/>
            <person name="Knop K."/>
            <person name="Barton G.J."/>
            <person name="Sherwood A.V."/>
            <person name="Lopez-Montes A."/>
            <person name="Asiedu R."/>
            <person name="Jamnadass R."/>
            <person name="Muchugi A."/>
            <person name="Goodstein D."/>
            <person name="Egesi C.N."/>
            <person name="Featherston J."/>
            <person name="Asfaw A."/>
            <person name="Simpson G.G."/>
            <person name="Dolezel J."/>
            <person name="Hendre P.S."/>
            <person name="Van Deynze A."/>
            <person name="Kumar P.L."/>
            <person name="Obidiegwu J.E."/>
            <person name="Bhattacharjee R."/>
            <person name="Rokhsar D.S."/>
        </authorList>
    </citation>
    <scope>NUCLEOTIDE SEQUENCE [LARGE SCALE GENOMIC DNA]</scope>
    <source>
        <strain evidence="2">cv. TDa95/00328</strain>
    </source>
</reference>
<dbReference type="EMBL" id="CM037028">
    <property type="protein sequence ID" value="KAH7655496.1"/>
    <property type="molecule type" value="Genomic_DNA"/>
</dbReference>
<gene>
    <name evidence="1" type="ORF">IHE45_18G014700</name>
</gene>
<evidence type="ECO:0000313" key="2">
    <source>
        <dbReference type="Proteomes" id="UP000827976"/>
    </source>
</evidence>
<organism evidence="1 2">
    <name type="scientific">Dioscorea alata</name>
    <name type="common">Purple yam</name>
    <dbReference type="NCBI Taxonomy" id="55571"/>
    <lineage>
        <taxon>Eukaryota</taxon>
        <taxon>Viridiplantae</taxon>
        <taxon>Streptophyta</taxon>
        <taxon>Embryophyta</taxon>
        <taxon>Tracheophyta</taxon>
        <taxon>Spermatophyta</taxon>
        <taxon>Magnoliopsida</taxon>
        <taxon>Liliopsida</taxon>
        <taxon>Dioscoreales</taxon>
        <taxon>Dioscoreaceae</taxon>
        <taxon>Dioscorea</taxon>
    </lineage>
</organism>
<dbReference type="Proteomes" id="UP000827976">
    <property type="component" value="Chromosome 18"/>
</dbReference>
<sequence length="363" mass="40418">MGYSYDCAASVLLCAEDNASILGFDDGDEIEACLEVERSGVLEERCHLFGEMLLGMPLISDECLELLLKKELDHLPRADYAERLLSGALDLSIRTDAIDWMSKAHAHYNFGPLSAYLAINFLDRFLSAYELPQGKAWMTQLLSVACLALAAKLDESEVPLSLDLQVGGSKYIFEAKTIQRMELLVLNTLKWRLQSVTPFSYIDYFLHKFNDNKTPSTVSVSRSVELILGIMRGTDFLAFRPSEISAAVALSVLSQELAQKPETDQVLTCYSHVIEKERVLRCCEMIQANSSLMNSIINNNNNKNRAFKNAISGASFVPQSPIGVIDAACLSYKSEEAAPKNVVHANSDHTSPPNKKRRMNRHE</sequence>
<name>A0ACB7U5E2_DIOAL</name>